<name>A0A059AEP4_EUCGR</name>
<dbReference type="EMBL" id="KK198762">
    <property type="protein sequence ID" value="KCW52224.1"/>
    <property type="molecule type" value="Genomic_DNA"/>
</dbReference>
<accession>A0A059AEP4</accession>
<dbReference type="Gramene" id="KCW52224">
    <property type="protein sequence ID" value="KCW52224"/>
    <property type="gene ID" value="EUGRSUZ_J01645"/>
</dbReference>
<feature type="region of interest" description="Disordered" evidence="1">
    <location>
        <begin position="1"/>
        <end position="24"/>
    </location>
</feature>
<protein>
    <submittedName>
        <fullName evidence="2">Uncharacterized protein</fullName>
    </submittedName>
</protein>
<proteinExistence type="predicted"/>
<dbReference type="InParanoid" id="A0A059AEP4"/>
<evidence type="ECO:0000256" key="1">
    <source>
        <dbReference type="SAM" id="MobiDB-lite"/>
    </source>
</evidence>
<dbReference type="AlphaFoldDB" id="A0A059AEP4"/>
<sequence>MGHLGQNPFGTPELSPAQPKTPLSVPERAPLAIRLRFCSCTSPTSPWSRAKVSAYRDEEAWISSANPSTITPLEFRRIPAFELDELPSTHAQSTFSFRAWLSGAVQLTEKKEKTPNDAEKDSSVLVCNMFRFFDPEDDAVEVKLTLPLLREEWKDHVIFNGPAINEMNGRHNTKNNKNRVKKMDLSHLRATITRAKQLTTQGFRKFTSWYLYAVNRVSSGHICRIKNISSVPFICVAKFHAYEYVLPRGHNYGVTHKWMLFDPKKKIRRWIFGHELMPGDYIDIPLFPLWSVSVTYVRIHVYPKIAGEYPFDMYGFGEDEIVYPNGVKAVDVAGFISSGCVYSSREVSLNWKGKVIKSVVH</sequence>
<evidence type="ECO:0000313" key="2">
    <source>
        <dbReference type="EMBL" id="KCW52224.1"/>
    </source>
</evidence>
<gene>
    <name evidence="2" type="ORF">EUGRSUZ_J01645</name>
</gene>
<reference evidence="2" key="1">
    <citation type="submission" date="2013-07" db="EMBL/GenBank/DDBJ databases">
        <title>The genome of Eucalyptus grandis.</title>
        <authorList>
            <person name="Schmutz J."/>
            <person name="Hayes R."/>
            <person name="Myburg A."/>
            <person name="Tuskan G."/>
            <person name="Grattapaglia D."/>
            <person name="Rokhsar D.S."/>
        </authorList>
    </citation>
    <scope>NUCLEOTIDE SEQUENCE</scope>
    <source>
        <tissue evidence="2">Leaf extractions</tissue>
    </source>
</reference>
<organism evidence="2">
    <name type="scientific">Eucalyptus grandis</name>
    <name type="common">Flooded gum</name>
    <dbReference type="NCBI Taxonomy" id="71139"/>
    <lineage>
        <taxon>Eukaryota</taxon>
        <taxon>Viridiplantae</taxon>
        <taxon>Streptophyta</taxon>
        <taxon>Embryophyta</taxon>
        <taxon>Tracheophyta</taxon>
        <taxon>Spermatophyta</taxon>
        <taxon>Magnoliopsida</taxon>
        <taxon>eudicotyledons</taxon>
        <taxon>Gunneridae</taxon>
        <taxon>Pentapetalae</taxon>
        <taxon>rosids</taxon>
        <taxon>malvids</taxon>
        <taxon>Myrtales</taxon>
        <taxon>Myrtaceae</taxon>
        <taxon>Myrtoideae</taxon>
        <taxon>Eucalypteae</taxon>
        <taxon>Eucalyptus</taxon>
    </lineage>
</organism>